<protein>
    <submittedName>
        <fullName evidence="1">Uncharacterized protein</fullName>
    </submittedName>
</protein>
<reference evidence="2" key="1">
    <citation type="journal article" date="2021" name="Syst. Appl. Microbiol.">
        <title>Roseomonas hellenica sp. nov., isolated from roots of wild-growing Alkanna tinctoria.</title>
        <authorList>
            <person name="Rat A."/>
            <person name="Naranjo H.D."/>
            <person name="Lebbe L."/>
            <person name="Cnockaert M."/>
            <person name="Krigas N."/>
            <person name="Grigoriadou K."/>
            <person name="Maloupa E."/>
            <person name="Willems A."/>
        </authorList>
    </citation>
    <scope>NUCLEOTIDE SEQUENCE [LARGE SCALE GENOMIC DNA]</scope>
    <source>
        <strain evidence="2">LMG 31523</strain>
    </source>
</reference>
<name>A0ABS5F2D0_9PROT</name>
<accession>A0ABS5F2D0</accession>
<dbReference type="RefSeq" id="WP_211854516.1">
    <property type="nucleotide sequence ID" value="NZ_JAAGBB010000026.1"/>
</dbReference>
<evidence type="ECO:0000313" key="2">
    <source>
        <dbReference type="Proteomes" id="UP001196870"/>
    </source>
</evidence>
<keyword evidence="2" id="KW-1185">Reference proteome</keyword>
<dbReference type="EMBL" id="JAAGBB010000026">
    <property type="protein sequence ID" value="MBR0666753.1"/>
    <property type="molecule type" value="Genomic_DNA"/>
</dbReference>
<sequence length="45" mass="4692">MERRDRQAAPRGTLPAPVAMVAASRPEAYAAGLLPGVPAGFLVMQ</sequence>
<evidence type="ECO:0000313" key="1">
    <source>
        <dbReference type="EMBL" id="MBR0666753.1"/>
    </source>
</evidence>
<dbReference type="Proteomes" id="UP001196870">
    <property type="component" value="Unassembled WGS sequence"/>
</dbReference>
<proteinExistence type="predicted"/>
<gene>
    <name evidence="1" type="ORF">GXW71_20505</name>
</gene>
<comment type="caution">
    <text evidence="1">The sequence shown here is derived from an EMBL/GenBank/DDBJ whole genome shotgun (WGS) entry which is preliminary data.</text>
</comment>
<organism evidence="1 2">
    <name type="scientific">Plastoroseomonas hellenica</name>
    <dbReference type="NCBI Taxonomy" id="2687306"/>
    <lineage>
        <taxon>Bacteria</taxon>
        <taxon>Pseudomonadati</taxon>
        <taxon>Pseudomonadota</taxon>
        <taxon>Alphaproteobacteria</taxon>
        <taxon>Acetobacterales</taxon>
        <taxon>Acetobacteraceae</taxon>
        <taxon>Plastoroseomonas</taxon>
    </lineage>
</organism>